<gene>
    <name evidence="2" type="ORF">PIB30_066415</name>
</gene>
<protein>
    <submittedName>
        <fullName evidence="2">Uncharacterized protein</fullName>
    </submittedName>
</protein>
<accession>A0ABU6RM73</accession>
<reference evidence="2 3" key="1">
    <citation type="journal article" date="2023" name="Plants (Basel)">
        <title>Bridging the Gap: Combining Genomics and Transcriptomics Approaches to Understand Stylosanthes scabra, an Orphan Legume from the Brazilian Caatinga.</title>
        <authorList>
            <person name="Ferreira-Neto J.R.C."/>
            <person name="da Silva M.D."/>
            <person name="Binneck E."/>
            <person name="de Melo N.F."/>
            <person name="da Silva R.H."/>
            <person name="de Melo A.L.T.M."/>
            <person name="Pandolfi V."/>
            <person name="Bustamante F.O."/>
            <person name="Brasileiro-Vidal A.C."/>
            <person name="Benko-Iseppon A.M."/>
        </authorList>
    </citation>
    <scope>NUCLEOTIDE SEQUENCE [LARGE SCALE GENOMIC DNA]</scope>
    <source>
        <tissue evidence="2">Leaves</tissue>
    </source>
</reference>
<feature type="compositionally biased region" description="Basic residues" evidence="1">
    <location>
        <begin position="64"/>
        <end position="78"/>
    </location>
</feature>
<sequence>MEERLAQKSCRKRGRSHSRSGTRDSRSPNSRERHPRKRSRSKEWKRSPSPCRRRSPSSWQRRSPFPRRRRSTTPRRIRTPNYHDDGWEQGIMGRTPFAPHILRIRFPRTFLKPTDMGYCNTPKPINQVANMFDQFQSATNRYKPTHTGRYLTLGEARHSTIPNQLAQVIKC</sequence>
<evidence type="ECO:0000313" key="3">
    <source>
        <dbReference type="Proteomes" id="UP001341840"/>
    </source>
</evidence>
<dbReference type="EMBL" id="JASCZI010030885">
    <property type="protein sequence ID" value="MED6125197.1"/>
    <property type="molecule type" value="Genomic_DNA"/>
</dbReference>
<keyword evidence="3" id="KW-1185">Reference proteome</keyword>
<evidence type="ECO:0000313" key="2">
    <source>
        <dbReference type="EMBL" id="MED6125197.1"/>
    </source>
</evidence>
<comment type="caution">
    <text evidence="2">The sequence shown here is derived from an EMBL/GenBank/DDBJ whole genome shotgun (WGS) entry which is preliminary data.</text>
</comment>
<dbReference type="Proteomes" id="UP001341840">
    <property type="component" value="Unassembled WGS sequence"/>
</dbReference>
<proteinExistence type="predicted"/>
<evidence type="ECO:0000256" key="1">
    <source>
        <dbReference type="SAM" id="MobiDB-lite"/>
    </source>
</evidence>
<feature type="region of interest" description="Disordered" evidence="1">
    <location>
        <begin position="1"/>
        <end position="88"/>
    </location>
</feature>
<name>A0ABU6RM73_9FABA</name>
<feature type="compositionally biased region" description="Basic and acidic residues" evidence="1">
    <location>
        <begin position="21"/>
        <end position="32"/>
    </location>
</feature>
<organism evidence="2 3">
    <name type="scientific">Stylosanthes scabra</name>
    <dbReference type="NCBI Taxonomy" id="79078"/>
    <lineage>
        <taxon>Eukaryota</taxon>
        <taxon>Viridiplantae</taxon>
        <taxon>Streptophyta</taxon>
        <taxon>Embryophyta</taxon>
        <taxon>Tracheophyta</taxon>
        <taxon>Spermatophyta</taxon>
        <taxon>Magnoliopsida</taxon>
        <taxon>eudicotyledons</taxon>
        <taxon>Gunneridae</taxon>
        <taxon>Pentapetalae</taxon>
        <taxon>rosids</taxon>
        <taxon>fabids</taxon>
        <taxon>Fabales</taxon>
        <taxon>Fabaceae</taxon>
        <taxon>Papilionoideae</taxon>
        <taxon>50 kb inversion clade</taxon>
        <taxon>dalbergioids sensu lato</taxon>
        <taxon>Dalbergieae</taxon>
        <taxon>Pterocarpus clade</taxon>
        <taxon>Stylosanthes</taxon>
    </lineage>
</organism>
<feature type="compositionally biased region" description="Basic residues" evidence="1">
    <location>
        <begin position="9"/>
        <end position="20"/>
    </location>
</feature>